<dbReference type="InterPro" id="IPR016181">
    <property type="entry name" value="Acyl_CoA_acyltransferase"/>
</dbReference>
<keyword evidence="1" id="KW-0808">Transferase</keyword>
<dbReference type="PROSITE" id="PS51186">
    <property type="entry name" value="GNAT"/>
    <property type="match status" value="1"/>
</dbReference>
<protein>
    <submittedName>
        <fullName evidence="4">GNAT family N-acetyltransferase</fullName>
    </submittedName>
</protein>
<dbReference type="Proteomes" id="UP000770889">
    <property type="component" value="Unassembled WGS sequence"/>
</dbReference>
<dbReference type="PANTHER" id="PTHR43877:SF2">
    <property type="entry name" value="AMINOALKYLPHOSPHONATE N-ACETYLTRANSFERASE-RELATED"/>
    <property type="match status" value="1"/>
</dbReference>
<comment type="caution">
    <text evidence="4">The sequence shown here is derived from an EMBL/GenBank/DDBJ whole genome shotgun (WGS) entry which is preliminary data.</text>
</comment>
<feature type="domain" description="N-acetyltransferase" evidence="3">
    <location>
        <begin position="18"/>
        <end position="162"/>
    </location>
</feature>
<evidence type="ECO:0000256" key="2">
    <source>
        <dbReference type="ARBA" id="ARBA00023315"/>
    </source>
</evidence>
<evidence type="ECO:0000313" key="4">
    <source>
        <dbReference type="EMBL" id="MBT2987424.1"/>
    </source>
</evidence>
<evidence type="ECO:0000256" key="1">
    <source>
        <dbReference type="ARBA" id="ARBA00022679"/>
    </source>
</evidence>
<dbReference type="Pfam" id="PF00583">
    <property type="entry name" value="Acetyltransf_1"/>
    <property type="match status" value="1"/>
</dbReference>
<dbReference type="InterPro" id="IPR000182">
    <property type="entry name" value="GNAT_dom"/>
</dbReference>
<dbReference type="CDD" id="cd04301">
    <property type="entry name" value="NAT_SF"/>
    <property type="match status" value="1"/>
</dbReference>
<sequence length="164" mass="18651">MSIAEKYDITAADSSHFDEIVDLFTSPEELFMIYPGGTWPFDRLQLARLEEERSDFTVVLDDKRVIGFANLYKNISGDRFFIGNVIVAEAYRGQGIGRRLVCHMCDLIFDLYAPTVYLSVFTSNTSALLLYASLGFKPFDMEQRTAPNGDNTALLHMRLDARSW</sequence>
<dbReference type="AlphaFoldDB" id="A0A944QSZ6"/>
<accession>A0A944QSZ6</accession>
<proteinExistence type="predicted"/>
<gene>
    <name evidence="4" type="ORF">KME65_00525</name>
</gene>
<dbReference type="Gene3D" id="3.40.630.30">
    <property type="match status" value="1"/>
</dbReference>
<dbReference type="InterPro" id="IPR050832">
    <property type="entry name" value="Bact_Acetyltransf"/>
</dbReference>
<keyword evidence="2" id="KW-0012">Acyltransferase</keyword>
<evidence type="ECO:0000259" key="3">
    <source>
        <dbReference type="PROSITE" id="PS51186"/>
    </source>
</evidence>
<organism evidence="4 5">
    <name type="scientific">Candidatus Thiodiazotropha taylori</name>
    <dbReference type="NCBI Taxonomy" id="2792791"/>
    <lineage>
        <taxon>Bacteria</taxon>
        <taxon>Pseudomonadati</taxon>
        <taxon>Pseudomonadota</taxon>
        <taxon>Gammaproteobacteria</taxon>
        <taxon>Chromatiales</taxon>
        <taxon>Sedimenticolaceae</taxon>
        <taxon>Candidatus Thiodiazotropha</taxon>
    </lineage>
</organism>
<name>A0A944QSZ6_9GAMM</name>
<dbReference type="PANTHER" id="PTHR43877">
    <property type="entry name" value="AMINOALKYLPHOSPHONATE N-ACETYLTRANSFERASE-RELATED-RELATED"/>
    <property type="match status" value="1"/>
</dbReference>
<evidence type="ECO:0000313" key="5">
    <source>
        <dbReference type="Proteomes" id="UP000770889"/>
    </source>
</evidence>
<dbReference type="SUPFAM" id="SSF55729">
    <property type="entry name" value="Acyl-CoA N-acyltransferases (Nat)"/>
    <property type="match status" value="1"/>
</dbReference>
<dbReference type="EMBL" id="JAHHGM010000001">
    <property type="protein sequence ID" value="MBT2987424.1"/>
    <property type="molecule type" value="Genomic_DNA"/>
</dbReference>
<reference evidence="4 5" key="1">
    <citation type="submission" date="2021-05" db="EMBL/GenBank/DDBJ databases">
        <title>Genetic and Functional Diversity in Clade A Lucinid endosymbionts from the Bahamas.</title>
        <authorList>
            <person name="Giani N.M."/>
            <person name="Engel A.S."/>
            <person name="Campbell B.J."/>
        </authorList>
    </citation>
    <scope>NUCLEOTIDE SEQUENCE [LARGE SCALE GENOMIC DNA]</scope>
    <source>
        <strain evidence="4">LUC16012Gg_MoonRockCtena</strain>
    </source>
</reference>
<dbReference type="GO" id="GO:0016747">
    <property type="term" value="F:acyltransferase activity, transferring groups other than amino-acyl groups"/>
    <property type="evidence" value="ECO:0007669"/>
    <property type="project" value="InterPro"/>
</dbReference>